<feature type="compositionally biased region" description="Low complexity" evidence="8">
    <location>
        <begin position="170"/>
        <end position="183"/>
    </location>
</feature>
<gene>
    <name evidence="10" type="ORF">NWE73_16370</name>
</gene>
<dbReference type="RefSeq" id="WP_277579435.1">
    <property type="nucleotide sequence ID" value="NZ_JANRMI010000005.1"/>
</dbReference>
<dbReference type="Proteomes" id="UP001152321">
    <property type="component" value="Unassembled WGS sequence"/>
</dbReference>
<organism evidence="10 11">
    <name type="scientific">Bdellovibrio svalbardensis</name>
    <dbReference type="NCBI Taxonomy" id="2972972"/>
    <lineage>
        <taxon>Bacteria</taxon>
        <taxon>Pseudomonadati</taxon>
        <taxon>Bdellovibrionota</taxon>
        <taxon>Bdellovibrionia</taxon>
        <taxon>Bdellovibrionales</taxon>
        <taxon>Pseudobdellovibrionaceae</taxon>
        <taxon>Bdellovibrio</taxon>
    </lineage>
</organism>
<dbReference type="PROSITE" id="PS51257">
    <property type="entry name" value="PROKAR_LIPOPROTEIN"/>
    <property type="match status" value="1"/>
</dbReference>
<reference evidence="10" key="1">
    <citation type="submission" date="2022-08" db="EMBL/GenBank/DDBJ databases">
        <title>Novel Bdellovibrio Species Isolated from Svalbard: Designation Bdellovibrio svalbardensis.</title>
        <authorList>
            <person name="Mitchell R.J."/>
            <person name="Choi S.Y."/>
        </authorList>
    </citation>
    <scope>NUCLEOTIDE SEQUENCE</scope>
    <source>
        <strain evidence="10">PAP01</strain>
    </source>
</reference>
<keyword evidence="4" id="KW-0574">Periplasm</keyword>
<keyword evidence="6" id="KW-0862">Zinc</keyword>
<keyword evidence="1" id="KW-0645">Protease</keyword>
<sequence length="481" mass="53114">MKIVCWPFLFFALFLSACAPGSKDEQTSVTTTYSPPAPTVSQEGNYSVVHGATEVKDMVTQYDSSKKGLFLRGKINVRPIDGTNPFVVEVDLEGQSDRDGFVVMKAGANQPALPPDVKMGVKATCLGKDNQCTSSFIDIYIQYREKVYHHQVESHETPAYPVPGKEQEKPTTPTKPGATAPTKPSVPAAPSEPKKPDTKPEDKKTDPKKTEVKTTPEIPDGEDEVDEGGGELEANGRYVGDIQGDIEKILEPQNSDKTKTSTRSKLDQVIGPVTAGRLEKATNLLAYEIANRPAGFHIVNPQRERYFGSIELVYLIAKMGEFTKKLIPNYALPIGDLSRKTGGKLGSHASHQNGLDVDIAFYFRDAKIQGNLFSALQAGKSGKPVVSWMPEEQWKLFKSAISTKYVDRIFIHQTLKSALCQIAIKNGEIKEGQTEGDAYELLRRLRPEKNHYNHFHLRVKCSKTQVRCRQMADPAPGTGCF</sequence>
<protein>
    <submittedName>
        <fullName evidence="10">Penicillin-insensitive murein endopeptidase</fullName>
    </submittedName>
</protein>
<dbReference type="EMBL" id="JANRMI010000005">
    <property type="protein sequence ID" value="MDG0817959.1"/>
    <property type="molecule type" value="Genomic_DNA"/>
</dbReference>
<keyword evidence="7" id="KW-0482">Metalloprotease</keyword>
<feature type="signal peptide" evidence="9">
    <location>
        <begin position="1"/>
        <end position="19"/>
    </location>
</feature>
<keyword evidence="3 9" id="KW-0732">Signal</keyword>
<evidence type="ECO:0000256" key="4">
    <source>
        <dbReference type="ARBA" id="ARBA00022764"/>
    </source>
</evidence>
<keyword evidence="5" id="KW-0378">Hydrolase</keyword>
<feature type="region of interest" description="Disordered" evidence="8">
    <location>
        <begin position="152"/>
        <end position="236"/>
    </location>
</feature>
<dbReference type="SUPFAM" id="SSF55166">
    <property type="entry name" value="Hedgehog/DD-peptidase"/>
    <property type="match status" value="1"/>
</dbReference>
<feature type="compositionally biased region" description="Basic and acidic residues" evidence="8">
    <location>
        <begin position="192"/>
        <end position="214"/>
    </location>
</feature>
<name>A0ABT6DMW7_9BACT</name>
<keyword evidence="2" id="KW-0479">Metal-binding</keyword>
<evidence type="ECO:0000256" key="6">
    <source>
        <dbReference type="ARBA" id="ARBA00022833"/>
    </source>
</evidence>
<evidence type="ECO:0000256" key="9">
    <source>
        <dbReference type="SAM" id="SignalP"/>
    </source>
</evidence>
<dbReference type="InterPro" id="IPR005073">
    <property type="entry name" value="Peptidase_M74"/>
</dbReference>
<dbReference type="Pfam" id="PF03411">
    <property type="entry name" value="Peptidase_M74"/>
    <property type="match status" value="1"/>
</dbReference>
<dbReference type="Gene3D" id="3.30.1380.10">
    <property type="match status" value="1"/>
</dbReference>
<evidence type="ECO:0000313" key="10">
    <source>
        <dbReference type="EMBL" id="MDG0817959.1"/>
    </source>
</evidence>
<accession>A0ABT6DMW7</accession>
<dbReference type="InterPro" id="IPR009045">
    <property type="entry name" value="Zn_M74/Hedgehog-like"/>
</dbReference>
<feature type="chain" id="PRO_5047491858" evidence="9">
    <location>
        <begin position="20"/>
        <end position="481"/>
    </location>
</feature>
<evidence type="ECO:0000256" key="5">
    <source>
        <dbReference type="ARBA" id="ARBA00022801"/>
    </source>
</evidence>
<evidence type="ECO:0000256" key="8">
    <source>
        <dbReference type="SAM" id="MobiDB-lite"/>
    </source>
</evidence>
<evidence type="ECO:0000256" key="7">
    <source>
        <dbReference type="ARBA" id="ARBA00023049"/>
    </source>
</evidence>
<evidence type="ECO:0000313" key="11">
    <source>
        <dbReference type="Proteomes" id="UP001152321"/>
    </source>
</evidence>
<proteinExistence type="predicted"/>
<evidence type="ECO:0000256" key="2">
    <source>
        <dbReference type="ARBA" id="ARBA00022723"/>
    </source>
</evidence>
<feature type="compositionally biased region" description="Acidic residues" evidence="8">
    <location>
        <begin position="219"/>
        <end position="230"/>
    </location>
</feature>
<evidence type="ECO:0000256" key="3">
    <source>
        <dbReference type="ARBA" id="ARBA00022729"/>
    </source>
</evidence>
<comment type="caution">
    <text evidence="10">The sequence shown here is derived from an EMBL/GenBank/DDBJ whole genome shotgun (WGS) entry which is preliminary data.</text>
</comment>
<evidence type="ECO:0000256" key="1">
    <source>
        <dbReference type="ARBA" id="ARBA00022670"/>
    </source>
</evidence>
<keyword evidence="11" id="KW-1185">Reference proteome</keyword>